<gene>
    <name evidence="1" type="ORF">RIB2604_00200050</name>
</gene>
<evidence type="ECO:0000313" key="2">
    <source>
        <dbReference type="Proteomes" id="UP000075230"/>
    </source>
</evidence>
<dbReference type="AlphaFoldDB" id="A0A146EXZ1"/>
<reference evidence="1 2" key="1">
    <citation type="journal article" date="2016" name="DNA Res.">
        <title>Genome sequence of Aspergillus luchuensis NBRC 4314.</title>
        <authorList>
            <person name="Yamada O."/>
            <person name="Machida M."/>
            <person name="Hosoyama A."/>
            <person name="Goto M."/>
            <person name="Takahashi T."/>
            <person name="Futagami T."/>
            <person name="Yamagata Y."/>
            <person name="Takeuchi M."/>
            <person name="Kobayashi T."/>
            <person name="Koike H."/>
            <person name="Abe K."/>
            <person name="Asai K."/>
            <person name="Arita M."/>
            <person name="Fujita N."/>
            <person name="Fukuda K."/>
            <person name="Higa K."/>
            <person name="Horikawa H."/>
            <person name="Ishikawa T."/>
            <person name="Jinno K."/>
            <person name="Kato Y."/>
            <person name="Kirimura K."/>
            <person name="Mizutani O."/>
            <person name="Nakasone K."/>
            <person name="Sano M."/>
            <person name="Shiraishi Y."/>
            <person name="Tsukahara M."/>
            <person name="Gomi K."/>
        </authorList>
    </citation>
    <scope>NUCLEOTIDE SEQUENCE [LARGE SCALE GENOMIC DNA]</scope>
    <source>
        <strain evidence="1 2">RIB 2604</strain>
    </source>
</reference>
<protein>
    <submittedName>
        <fullName evidence="1">DNA repair/transcription protein</fullName>
    </submittedName>
</protein>
<sequence>MVLQYLPPPSIVDHRKENIEPVGEYIQESRMKIKLTITSGIHSPYNKIQSIDPLFRVSSSVAIVRVIGYVWR</sequence>
<reference evidence="2" key="2">
    <citation type="submission" date="2016-02" db="EMBL/GenBank/DDBJ databases">
        <title>Genome sequencing of Aspergillus luchuensis NBRC 4314.</title>
        <authorList>
            <person name="Yamada O."/>
        </authorList>
    </citation>
    <scope>NUCLEOTIDE SEQUENCE [LARGE SCALE GENOMIC DNA]</scope>
    <source>
        <strain evidence="2">RIB 2604</strain>
    </source>
</reference>
<organism evidence="1 2">
    <name type="scientific">Aspergillus kawachii</name>
    <name type="common">White koji mold</name>
    <name type="synonym">Aspergillus awamori var. kawachi</name>
    <dbReference type="NCBI Taxonomy" id="1069201"/>
    <lineage>
        <taxon>Eukaryota</taxon>
        <taxon>Fungi</taxon>
        <taxon>Dikarya</taxon>
        <taxon>Ascomycota</taxon>
        <taxon>Pezizomycotina</taxon>
        <taxon>Eurotiomycetes</taxon>
        <taxon>Eurotiomycetidae</taxon>
        <taxon>Eurotiales</taxon>
        <taxon>Aspergillaceae</taxon>
        <taxon>Aspergillus</taxon>
        <taxon>Aspergillus subgen. Circumdati</taxon>
    </lineage>
</organism>
<accession>A0A146EXZ1</accession>
<evidence type="ECO:0000313" key="1">
    <source>
        <dbReference type="EMBL" id="GAT18865.1"/>
    </source>
</evidence>
<name>A0A146EXZ1_ASPKA</name>
<dbReference type="Proteomes" id="UP000075230">
    <property type="component" value="Unassembled WGS sequence"/>
</dbReference>
<comment type="caution">
    <text evidence="1">The sequence shown here is derived from an EMBL/GenBank/DDBJ whole genome shotgun (WGS) entry which is preliminary data.</text>
</comment>
<dbReference type="EMBL" id="BCWF01000002">
    <property type="protein sequence ID" value="GAT18865.1"/>
    <property type="molecule type" value="Genomic_DNA"/>
</dbReference>
<proteinExistence type="predicted"/>